<sequence>MTRPPANGYESLRDVLDRAFAQAASGKGHERHAVNKPFDQQPMQKLIDLYGPGFALGQAAKKAQESQRLPAGRDVAELLGAINYLAGAVIALERGRQPVAGNDNEQPRDCCPVCQHQDGFHHPKCTVAEHG</sequence>
<dbReference type="OrthoDB" id="16275at10239"/>
<organism evidence="1 2">
    <name type="scientific">Escherichia phage vB_EcoM_ECOO78</name>
    <dbReference type="NCBI Taxonomy" id="1970797"/>
    <lineage>
        <taxon>Viruses</taxon>
        <taxon>Duplodnaviria</taxon>
        <taxon>Heunggongvirae</taxon>
        <taxon>Uroviricota</taxon>
        <taxon>Caudoviricetes</taxon>
        <taxon>Iiscvirinae</taxon>
        <taxon>Jilinvirus</taxon>
        <taxon>Jilinvirus ECOO78</taxon>
    </lineage>
</organism>
<protein>
    <submittedName>
        <fullName evidence="1">Uncharacterized protein</fullName>
    </submittedName>
</protein>
<keyword evidence="2" id="KW-1185">Reference proteome</keyword>
<accession>A0A1W6JT30</accession>
<dbReference type="EMBL" id="KY705409">
    <property type="protein sequence ID" value="ARM70429.1"/>
    <property type="molecule type" value="Genomic_DNA"/>
</dbReference>
<reference evidence="2" key="1">
    <citation type="submission" date="2017-03" db="EMBL/GenBank/DDBJ databases">
        <authorList>
            <person name="Guo Z."/>
            <person name="Lei L."/>
            <person name="Yang J."/>
        </authorList>
    </citation>
    <scope>NUCLEOTIDE SEQUENCE [LARGE SCALE GENOMIC DNA]</scope>
</reference>
<name>A0A1W6JT30_9CAUD</name>
<evidence type="ECO:0000313" key="1">
    <source>
        <dbReference type="EMBL" id="ARM70429.1"/>
    </source>
</evidence>
<dbReference type="Proteomes" id="UP000221777">
    <property type="component" value="Segment"/>
</dbReference>
<evidence type="ECO:0000313" key="2">
    <source>
        <dbReference type="Proteomes" id="UP000221777"/>
    </source>
</evidence>
<gene>
    <name evidence="1" type="ORF">vBEcoMECOO78_24</name>
</gene>
<proteinExistence type="predicted"/>